<name>A0ABP9BMD4_9PSEU</name>
<feature type="region of interest" description="Disordered" evidence="10">
    <location>
        <begin position="231"/>
        <end position="262"/>
    </location>
</feature>
<evidence type="ECO:0000313" key="13">
    <source>
        <dbReference type="Proteomes" id="UP001500928"/>
    </source>
</evidence>
<keyword evidence="4" id="KW-0808">Transferase</keyword>
<dbReference type="RefSeq" id="WP_345418316.1">
    <property type="nucleotide sequence ID" value="NZ_BAABHO010000031.1"/>
</dbReference>
<evidence type="ECO:0000256" key="2">
    <source>
        <dbReference type="ARBA" id="ARBA00022475"/>
    </source>
</evidence>
<keyword evidence="3" id="KW-0328">Glycosyltransferase</keyword>
<dbReference type="InterPro" id="IPR029044">
    <property type="entry name" value="Nucleotide-diphossugar_trans"/>
</dbReference>
<evidence type="ECO:0000256" key="4">
    <source>
        <dbReference type="ARBA" id="ARBA00022679"/>
    </source>
</evidence>
<proteinExistence type="inferred from homology"/>
<comment type="similarity">
    <text evidence="8">Belongs to the glycosyltransferase 2 family. CrtQ subfamily.</text>
</comment>
<keyword evidence="13" id="KW-1185">Reference proteome</keyword>
<feature type="compositionally biased region" description="Basic and acidic residues" evidence="10">
    <location>
        <begin position="243"/>
        <end position="253"/>
    </location>
</feature>
<organism evidence="12 13">
    <name type="scientific">Actinomycetospora chlora</name>
    <dbReference type="NCBI Taxonomy" id="663608"/>
    <lineage>
        <taxon>Bacteria</taxon>
        <taxon>Bacillati</taxon>
        <taxon>Actinomycetota</taxon>
        <taxon>Actinomycetes</taxon>
        <taxon>Pseudonocardiales</taxon>
        <taxon>Pseudonocardiaceae</taxon>
        <taxon>Actinomycetospora</taxon>
    </lineage>
</organism>
<evidence type="ECO:0000259" key="11">
    <source>
        <dbReference type="Pfam" id="PF00535"/>
    </source>
</evidence>
<evidence type="ECO:0000256" key="1">
    <source>
        <dbReference type="ARBA" id="ARBA00004236"/>
    </source>
</evidence>
<comment type="function">
    <text evidence="6">Catalyzes the glycosylation of 4,4'-diaponeurosporenoate, i.e. the esterification of glucose at the C1'' position with the carboxyl group of 4,4'-diaponeurosporenic acid, to form glycosyl-4,4'-diaponeurosporenoate. This is a step in the biosynthesis of staphyloxanthin, an orange pigment present in most staphylococci strains.</text>
</comment>
<dbReference type="PANTHER" id="PTHR43646:SF2">
    <property type="entry name" value="GLYCOSYLTRANSFERASE 2-LIKE DOMAIN-CONTAINING PROTEIN"/>
    <property type="match status" value="1"/>
</dbReference>
<comment type="pathway">
    <text evidence="7">Carotenoid biosynthesis; staphyloxanthin biosynthesis; staphyloxanthin from farnesyl diphosphate: step 4/5.</text>
</comment>
<gene>
    <name evidence="12" type="ORF">GCM10023200_37060</name>
</gene>
<dbReference type="Pfam" id="PF00535">
    <property type="entry name" value="Glycos_transf_2"/>
    <property type="match status" value="1"/>
</dbReference>
<reference evidence="13" key="1">
    <citation type="journal article" date="2019" name="Int. J. Syst. Evol. Microbiol.">
        <title>The Global Catalogue of Microorganisms (GCM) 10K type strain sequencing project: providing services to taxonomists for standard genome sequencing and annotation.</title>
        <authorList>
            <consortium name="The Broad Institute Genomics Platform"/>
            <consortium name="The Broad Institute Genome Sequencing Center for Infectious Disease"/>
            <person name="Wu L."/>
            <person name="Ma J."/>
        </authorList>
    </citation>
    <scope>NUCLEOTIDE SEQUENCE [LARGE SCALE GENOMIC DNA]</scope>
    <source>
        <strain evidence="13">JCM 17979</strain>
    </source>
</reference>
<dbReference type="InterPro" id="IPR001173">
    <property type="entry name" value="Glyco_trans_2-like"/>
</dbReference>
<accession>A0ABP9BMD4</accession>
<keyword evidence="5" id="KW-0472">Membrane</keyword>
<evidence type="ECO:0000313" key="12">
    <source>
        <dbReference type="EMBL" id="GAA4797444.1"/>
    </source>
</evidence>
<feature type="domain" description="Glycosyltransferase 2-like" evidence="11">
    <location>
        <begin position="11"/>
        <end position="143"/>
    </location>
</feature>
<sequence length="262" mass="27779">MRPSQRPVVGVVVPAHDEQELLGACLHAVRAAAGVVRGRARVVVLVVADACTDDTAEVARRHGVRVLRLDARNVGRARATGMAALLARREPPVWLATTDADSVVPRGWLAAQLDARDRGAEGWVGTVAVTDWSGVPRPVRLRYRAAYDPDADRGDPHRHVHGASLGVAAAAYRAVGGFPPYPTGEDVALVAALDRGGHRVVRDRTRPVTTSARSEGRAPDGFAGHLRALGTHVVPVSPGTRTVSDHPSPRWERGSGPATRIG</sequence>
<dbReference type="Gene3D" id="3.90.550.10">
    <property type="entry name" value="Spore Coat Polysaccharide Biosynthesis Protein SpsA, Chain A"/>
    <property type="match status" value="1"/>
</dbReference>
<comment type="caution">
    <text evidence="12">The sequence shown here is derived from an EMBL/GenBank/DDBJ whole genome shotgun (WGS) entry which is preliminary data.</text>
</comment>
<evidence type="ECO:0000256" key="8">
    <source>
        <dbReference type="ARBA" id="ARBA00038120"/>
    </source>
</evidence>
<keyword evidence="2" id="KW-1003">Cell membrane</keyword>
<dbReference type="Proteomes" id="UP001500928">
    <property type="component" value="Unassembled WGS sequence"/>
</dbReference>
<evidence type="ECO:0000256" key="5">
    <source>
        <dbReference type="ARBA" id="ARBA00023136"/>
    </source>
</evidence>
<dbReference type="SUPFAM" id="SSF53448">
    <property type="entry name" value="Nucleotide-diphospho-sugar transferases"/>
    <property type="match status" value="1"/>
</dbReference>
<dbReference type="EMBL" id="BAABHO010000031">
    <property type="protein sequence ID" value="GAA4797444.1"/>
    <property type="molecule type" value="Genomic_DNA"/>
</dbReference>
<evidence type="ECO:0000256" key="7">
    <source>
        <dbReference type="ARBA" id="ARBA00037904"/>
    </source>
</evidence>
<protein>
    <recommendedName>
        <fullName evidence="9">4,4'-diaponeurosporenoate glycosyltransferase</fullName>
    </recommendedName>
</protein>
<evidence type="ECO:0000256" key="3">
    <source>
        <dbReference type="ARBA" id="ARBA00022676"/>
    </source>
</evidence>
<dbReference type="PANTHER" id="PTHR43646">
    <property type="entry name" value="GLYCOSYLTRANSFERASE"/>
    <property type="match status" value="1"/>
</dbReference>
<evidence type="ECO:0000256" key="9">
    <source>
        <dbReference type="ARBA" id="ARBA00040345"/>
    </source>
</evidence>
<comment type="subcellular location">
    <subcellularLocation>
        <location evidence="1">Cell membrane</location>
    </subcellularLocation>
</comment>
<evidence type="ECO:0000256" key="10">
    <source>
        <dbReference type="SAM" id="MobiDB-lite"/>
    </source>
</evidence>
<evidence type="ECO:0000256" key="6">
    <source>
        <dbReference type="ARBA" id="ARBA00037281"/>
    </source>
</evidence>